<dbReference type="Proteomes" id="UP000031512">
    <property type="component" value="Chromosome 3"/>
</dbReference>
<dbReference type="AlphaFoldDB" id="L0B090"/>
<dbReference type="GeneID" id="15805774"/>
<dbReference type="VEuPathDB" id="PiroplasmaDB:BEWA_003010"/>
<protein>
    <submittedName>
        <fullName evidence="2">Uncharacterized protein</fullName>
    </submittedName>
</protein>
<feature type="transmembrane region" description="Helical" evidence="1">
    <location>
        <begin position="73"/>
        <end position="92"/>
    </location>
</feature>
<feature type="transmembrane region" description="Helical" evidence="1">
    <location>
        <begin position="129"/>
        <end position="152"/>
    </location>
</feature>
<evidence type="ECO:0000256" key="1">
    <source>
        <dbReference type="SAM" id="Phobius"/>
    </source>
</evidence>
<keyword evidence="1" id="KW-0472">Membrane</keyword>
<proteinExistence type="predicted"/>
<feature type="transmembrane region" description="Helical" evidence="1">
    <location>
        <begin position="158"/>
        <end position="179"/>
    </location>
</feature>
<keyword evidence="3" id="KW-1185">Reference proteome</keyword>
<feature type="transmembrane region" description="Helical" evidence="1">
    <location>
        <begin position="250"/>
        <end position="272"/>
    </location>
</feature>
<dbReference type="KEGG" id="beq:BEWA_003010"/>
<gene>
    <name evidence="2" type="ORF">BEWA_003010</name>
</gene>
<sequence>MLFSSWRSRRAVPRPKVLPTTEKGKDMELKRRINEYHKYLFVLIGFASATNLNSSLITENVFNCANFANKCNFAFFFSGFISFLIALFFLNLNFKSLLVYGWTLVPVQLSLVLIGIYGNGITARNSFIVVYALHGMLEGFIIQSCTFVISQLFLNSTIALVFAGYPAANIAIGYIQYVLENAIGMGNMFKMRLCLVLCLISQMVVTFVGVGWATFLYIKYASDETENPPITYKWSRFRRFLKALIHIRYYYPRFLLSAVANFVRIFFFPCFIPFVFKISHTAKLLISLTFTFCDFIGIISASKVNETIDPSNKRDSQTHTGFLFSRDTHLHLISVLVLTTCSFTLWVSCNNSYEFVRAPEVIFFITVVTCFLNGRIYGRGLNGCNPILEYYNRQADAHGNKIVADEILEMDNTINDVAIALEYALSALSSSLSNITEQIIF</sequence>
<reference evidence="2 3" key="1">
    <citation type="journal article" date="2012" name="BMC Genomics">
        <title>Comparative genomic analysis and phylogenetic position of Theileria equi.</title>
        <authorList>
            <person name="Kappmeyer L.S."/>
            <person name="Thiagarajan M."/>
            <person name="Herndon D.R."/>
            <person name="Ramsay J.D."/>
            <person name="Caler E."/>
            <person name="Djikeng A."/>
            <person name="Gillespie J.J."/>
            <person name="Lau A.O."/>
            <person name="Roalson E.H."/>
            <person name="Silva J.C."/>
            <person name="Silva M.G."/>
            <person name="Suarez C.E."/>
            <person name="Ueti M.W."/>
            <person name="Nene V.M."/>
            <person name="Mealey R.H."/>
            <person name="Knowles D.P."/>
            <person name="Brayton K.A."/>
        </authorList>
    </citation>
    <scope>NUCLEOTIDE SEQUENCE [LARGE SCALE GENOMIC DNA]</scope>
    <source>
        <strain evidence="2 3">WA</strain>
    </source>
</reference>
<dbReference type="OrthoDB" id="361339at2759"/>
<name>L0B090_THEEQ</name>
<feature type="transmembrane region" description="Helical" evidence="1">
    <location>
        <begin position="191"/>
        <end position="218"/>
    </location>
</feature>
<organism evidence="2 3">
    <name type="scientific">Theileria equi strain WA</name>
    <dbReference type="NCBI Taxonomy" id="1537102"/>
    <lineage>
        <taxon>Eukaryota</taxon>
        <taxon>Sar</taxon>
        <taxon>Alveolata</taxon>
        <taxon>Apicomplexa</taxon>
        <taxon>Aconoidasida</taxon>
        <taxon>Piroplasmida</taxon>
        <taxon>Theileriidae</taxon>
        <taxon>Theileria</taxon>
    </lineage>
</organism>
<keyword evidence="1" id="KW-0812">Transmembrane</keyword>
<keyword evidence="1" id="KW-1133">Transmembrane helix</keyword>
<feature type="transmembrane region" description="Helical" evidence="1">
    <location>
        <begin position="361"/>
        <end position="378"/>
    </location>
</feature>
<feature type="transmembrane region" description="Helical" evidence="1">
    <location>
        <begin position="98"/>
        <end position="117"/>
    </location>
</feature>
<feature type="transmembrane region" description="Helical" evidence="1">
    <location>
        <begin position="330"/>
        <end position="349"/>
    </location>
</feature>
<evidence type="ECO:0000313" key="3">
    <source>
        <dbReference type="Proteomes" id="UP000031512"/>
    </source>
</evidence>
<dbReference type="EMBL" id="CP001670">
    <property type="protein sequence ID" value="AFZ80893.1"/>
    <property type="molecule type" value="Genomic_DNA"/>
</dbReference>
<evidence type="ECO:0000313" key="2">
    <source>
        <dbReference type="EMBL" id="AFZ80893.1"/>
    </source>
</evidence>
<dbReference type="RefSeq" id="XP_004830559.1">
    <property type="nucleotide sequence ID" value="XM_004830502.1"/>
</dbReference>
<accession>L0B090</accession>